<dbReference type="PANTHER" id="PTHR10515">
    <property type="entry name" value="THYMIDINE PHOSPHORYLASE"/>
    <property type="match status" value="1"/>
</dbReference>
<dbReference type="Gene3D" id="3.40.1030.10">
    <property type="entry name" value="Nucleoside phosphorylase/phosphoribosyltransferase catalytic domain"/>
    <property type="match status" value="1"/>
</dbReference>
<evidence type="ECO:0000256" key="5">
    <source>
        <dbReference type="PIRNR" id="PIRNR000478"/>
    </source>
</evidence>
<dbReference type="GO" id="GO:0006206">
    <property type="term" value="P:pyrimidine nucleobase metabolic process"/>
    <property type="evidence" value="ECO:0007669"/>
    <property type="project" value="InterPro"/>
</dbReference>
<dbReference type="GO" id="GO:0006213">
    <property type="term" value="P:pyrimidine nucleoside metabolic process"/>
    <property type="evidence" value="ECO:0007669"/>
    <property type="project" value="UniProtKB-UniRule"/>
</dbReference>
<dbReference type="PANTHER" id="PTHR10515:SF0">
    <property type="entry name" value="THYMIDINE PHOSPHORYLASE"/>
    <property type="match status" value="1"/>
</dbReference>
<evidence type="ECO:0000313" key="8">
    <source>
        <dbReference type="RefSeq" id="XP_032804972.1"/>
    </source>
</evidence>
<dbReference type="SUPFAM" id="SSF47648">
    <property type="entry name" value="Nucleoside phosphorylase/phosphoribosyltransferase N-terminal domain"/>
    <property type="match status" value="1"/>
</dbReference>
<dbReference type="Gene3D" id="3.90.1170.30">
    <property type="entry name" value="Pyrimidine nucleoside phosphorylase-like, C-terminal domain"/>
    <property type="match status" value="1"/>
</dbReference>
<protein>
    <recommendedName>
        <fullName evidence="5">Thymidine phosphorylase</fullName>
        <shortName evidence="5">TP</shortName>
        <ecNumber evidence="5">2.4.2.4</ecNumber>
    </recommendedName>
    <alternativeName>
        <fullName evidence="5">TdRPase</fullName>
    </alternativeName>
</protein>
<dbReference type="EC" id="2.4.2.4" evidence="5"/>
<dbReference type="FunFam" id="3.40.1030.10:FF:000003">
    <property type="entry name" value="Pyrimidine-nucleoside phosphorylase"/>
    <property type="match status" value="1"/>
</dbReference>
<dbReference type="Pfam" id="PF02885">
    <property type="entry name" value="Glycos_trans_3N"/>
    <property type="match status" value="1"/>
</dbReference>
<dbReference type="InterPro" id="IPR036566">
    <property type="entry name" value="PYNP-like_C_sf"/>
</dbReference>
<comment type="similarity">
    <text evidence="1 5">Belongs to the thymidine/pyrimidine-nucleoside phosphorylase family.</text>
</comment>
<name>A0AAJ7SSX4_PETMA</name>
<reference evidence="8" key="1">
    <citation type="submission" date="2025-08" db="UniProtKB">
        <authorList>
            <consortium name="RefSeq"/>
        </authorList>
    </citation>
    <scope>IDENTIFICATION</scope>
    <source>
        <tissue evidence="8">Sperm</tissue>
    </source>
</reference>
<dbReference type="GO" id="GO:0009032">
    <property type="term" value="F:thymidine phosphorylase activity"/>
    <property type="evidence" value="ECO:0007669"/>
    <property type="project" value="UniProtKB-UniRule"/>
</dbReference>
<keyword evidence="7" id="KW-1185">Reference proteome</keyword>
<sequence>MAAAPQIPEIIRIKRDGGVLKDADIEFFVQGVAKGTIQESQIGAMLMAIRLQGMNPSETAVLTRAMLSSGERLPWPKEWHGLVVDKHSTGGVGDKVSLSLAPALAACGCKVPMISGRGLAHTGGTLDKLESIPGFCVQQSQQQILHILETVGCCIVGQTESLVPADRVLYGIRDVTSTVDSIPLVTGSIISKKACENLSALVLDVKFGKAAFYKSEASARELAISMVEVGTQCGIRTIAVLSKMDNPIGLRVGNSLEVMESVECMQGKGPADLVQLVTKQGGLLLNAIGKVGSAEEGEEQIRSVLLDGSALAKFEAMLTAQGVEAGVARRLCRDSDFSGTMKPAKYSTYLSVDQDGFVQSIDAMALAIVLQKLGVGRSQVGDPVNHSVGVQILAPVGHRLTRGEKWIRVFHEEAELAGEHVAALQESLDIGPVPCAPITLITDIISASS</sequence>
<dbReference type="AlphaFoldDB" id="A0AAJ7SSX4"/>
<evidence type="ECO:0000259" key="6">
    <source>
        <dbReference type="SMART" id="SM00941"/>
    </source>
</evidence>
<dbReference type="InterPro" id="IPR000312">
    <property type="entry name" value="Glycosyl_Trfase_fam3"/>
</dbReference>
<dbReference type="Pfam" id="PF07831">
    <property type="entry name" value="PYNP_C"/>
    <property type="match status" value="1"/>
</dbReference>
<comment type="subunit">
    <text evidence="2 5">Homodimer.</text>
</comment>
<keyword evidence="3 5" id="KW-0328">Glycosyltransferase</keyword>
<comment type="pathway">
    <text evidence="5">Pyrimidine metabolism; dTMP biosynthesis via salvage pathway; dTMP from thymine: step 1/2.</text>
</comment>
<keyword evidence="4 5" id="KW-0808">Transferase</keyword>
<dbReference type="Gene3D" id="1.20.970.10">
    <property type="entry name" value="Transferase, Pyrimidine Nucleoside Phosphorylase, Chain C"/>
    <property type="match status" value="1"/>
</dbReference>
<dbReference type="SMART" id="SM00941">
    <property type="entry name" value="PYNP_C"/>
    <property type="match status" value="1"/>
</dbReference>
<dbReference type="InterPro" id="IPR013102">
    <property type="entry name" value="PYNP_C"/>
</dbReference>
<comment type="catalytic activity">
    <reaction evidence="5">
        <text>thymidine + phosphate = 2-deoxy-alpha-D-ribose 1-phosphate + thymine</text>
        <dbReference type="Rhea" id="RHEA:16037"/>
        <dbReference type="ChEBI" id="CHEBI:17748"/>
        <dbReference type="ChEBI" id="CHEBI:17821"/>
        <dbReference type="ChEBI" id="CHEBI:43474"/>
        <dbReference type="ChEBI" id="CHEBI:57259"/>
        <dbReference type="EC" id="2.4.2.4"/>
    </reaction>
</comment>
<dbReference type="KEGG" id="pmrn:116939968"/>
<dbReference type="GO" id="GO:0004645">
    <property type="term" value="F:1,4-alpha-oligoglucan phosphorylase activity"/>
    <property type="evidence" value="ECO:0007669"/>
    <property type="project" value="InterPro"/>
</dbReference>
<dbReference type="RefSeq" id="XP_032804972.1">
    <property type="nucleotide sequence ID" value="XM_032949081.1"/>
</dbReference>
<dbReference type="InterPro" id="IPR000053">
    <property type="entry name" value="Thymidine/pyrmidine_PPase"/>
</dbReference>
<dbReference type="NCBIfam" id="NF004490">
    <property type="entry name" value="PRK05820.1"/>
    <property type="match status" value="1"/>
</dbReference>
<dbReference type="GO" id="GO:0005829">
    <property type="term" value="C:cytosol"/>
    <property type="evidence" value="ECO:0007669"/>
    <property type="project" value="TreeGrafter"/>
</dbReference>
<dbReference type="InterPro" id="IPR017872">
    <property type="entry name" value="Pyrmidine_PPase_CS"/>
</dbReference>
<dbReference type="CTD" id="1890"/>
<dbReference type="SUPFAM" id="SSF52418">
    <property type="entry name" value="Nucleoside phosphorylase/phosphoribosyltransferase catalytic domain"/>
    <property type="match status" value="1"/>
</dbReference>
<dbReference type="SUPFAM" id="SSF54680">
    <property type="entry name" value="Pyrimidine nucleoside phosphorylase C-terminal domain"/>
    <property type="match status" value="1"/>
</dbReference>
<dbReference type="Pfam" id="PF00591">
    <property type="entry name" value="Glycos_transf_3"/>
    <property type="match status" value="1"/>
</dbReference>
<comment type="function">
    <text evidence="5">Catalyzes the reversible phosphorolysis of thymidine. The produced molecules are then utilized as carbon and energy sources or in the rescue of pyrimidine bases for nucleotide synthesis.</text>
</comment>
<dbReference type="NCBIfam" id="TIGR02644">
    <property type="entry name" value="Y_phosphoryl"/>
    <property type="match status" value="1"/>
</dbReference>
<dbReference type="InterPro" id="IPR036320">
    <property type="entry name" value="Glycosyl_Trfase_fam3_N_dom_sf"/>
</dbReference>
<organism evidence="7 8">
    <name type="scientific">Petromyzon marinus</name>
    <name type="common">Sea lamprey</name>
    <dbReference type="NCBI Taxonomy" id="7757"/>
    <lineage>
        <taxon>Eukaryota</taxon>
        <taxon>Metazoa</taxon>
        <taxon>Chordata</taxon>
        <taxon>Craniata</taxon>
        <taxon>Vertebrata</taxon>
        <taxon>Cyclostomata</taxon>
        <taxon>Hyperoartia</taxon>
        <taxon>Petromyzontiformes</taxon>
        <taxon>Petromyzontidae</taxon>
        <taxon>Petromyzon</taxon>
    </lineage>
</organism>
<dbReference type="InterPro" id="IPR018090">
    <property type="entry name" value="Pyrmidine_PPas_bac/euk"/>
</dbReference>
<dbReference type="InterPro" id="IPR035902">
    <property type="entry name" value="Nuc_phospho_transferase"/>
</dbReference>
<evidence type="ECO:0000256" key="2">
    <source>
        <dbReference type="ARBA" id="ARBA00011738"/>
    </source>
</evidence>
<accession>A0AAJ7SSX4</accession>
<evidence type="ECO:0000256" key="3">
    <source>
        <dbReference type="ARBA" id="ARBA00022676"/>
    </source>
</evidence>
<feature type="domain" description="Pyrimidine nucleoside phosphorylase C-terminal" evidence="6">
    <location>
        <begin position="357"/>
        <end position="431"/>
    </location>
</feature>
<evidence type="ECO:0000256" key="1">
    <source>
        <dbReference type="ARBA" id="ARBA00006915"/>
    </source>
</evidence>
<evidence type="ECO:0000313" key="7">
    <source>
        <dbReference type="Proteomes" id="UP001318040"/>
    </source>
</evidence>
<proteinExistence type="inferred from homology"/>
<dbReference type="Proteomes" id="UP001318040">
    <property type="component" value="Chromosome 7"/>
</dbReference>
<evidence type="ECO:0000256" key="4">
    <source>
        <dbReference type="ARBA" id="ARBA00022679"/>
    </source>
</evidence>
<dbReference type="InterPro" id="IPR017459">
    <property type="entry name" value="Glycosyl_Trfase_fam3_N_dom"/>
</dbReference>
<gene>
    <name evidence="8" type="primary">TYMP</name>
</gene>
<dbReference type="PIRSF" id="PIRSF000478">
    <property type="entry name" value="TP_PyNP"/>
    <property type="match status" value="1"/>
</dbReference>
<dbReference type="PROSITE" id="PS00647">
    <property type="entry name" value="THYMID_PHOSPHORYLASE"/>
    <property type="match status" value="1"/>
</dbReference>
<dbReference type="FunFam" id="1.20.970.10:FF:000011">
    <property type="entry name" value="Thymidine phosphorylase"/>
    <property type="match status" value="1"/>
</dbReference>